<accession>A0ABU8P7C3</accession>
<sequence length="60" mass="7039">MNTDEFNKNLMAQAACRLEEAAALSRSADDLYKIREIHKHIHRAQTYLWVLEDSLKLNDH</sequence>
<comment type="caution">
    <text evidence="1">The sequence shown here is derived from an EMBL/GenBank/DDBJ whole genome shotgun (WGS) entry which is preliminary data.</text>
</comment>
<evidence type="ECO:0000313" key="1">
    <source>
        <dbReference type="EMBL" id="MEJ4139509.1"/>
    </source>
</evidence>
<keyword evidence="2" id="KW-1185">Reference proteome</keyword>
<dbReference type="RefSeq" id="WP_337896073.1">
    <property type="nucleotide sequence ID" value="NZ_JBAHUZ010000033.1"/>
</dbReference>
<evidence type="ECO:0000313" key="2">
    <source>
        <dbReference type="Proteomes" id="UP001372244"/>
    </source>
</evidence>
<gene>
    <name evidence="1" type="ORF">V5S76_10395</name>
</gene>
<reference evidence="1 2" key="1">
    <citation type="submission" date="2024-02" db="EMBL/GenBank/DDBJ databases">
        <title>Whole genome sequencing and characterization of Corynebacterium isolated from the ocular surface of dry eye disease sufferers.</title>
        <authorList>
            <person name="Naqvi M."/>
        </authorList>
    </citation>
    <scope>NUCLEOTIDE SEQUENCE [LARGE SCALE GENOMIC DNA]</scope>
    <source>
        <strain evidence="1 2">PCR27</strain>
    </source>
</reference>
<name>A0ABU8P7C3_9CORY</name>
<organism evidence="1 2">
    <name type="scientific">Corynebacterium marquesiae</name>
    <dbReference type="NCBI Taxonomy" id="2913503"/>
    <lineage>
        <taxon>Bacteria</taxon>
        <taxon>Bacillati</taxon>
        <taxon>Actinomycetota</taxon>
        <taxon>Actinomycetes</taxon>
        <taxon>Mycobacteriales</taxon>
        <taxon>Corynebacteriaceae</taxon>
        <taxon>Corynebacterium</taxon>
    </lineage>
</organism>
<proteinExistence type="predicted"/>
<dbReference type="EMBL" id="JBAHUZ010000033">
    <property type="protein sequence ID" value="MEJ4139509.1"/>
    <property type="molecule type" value="Genomic_DNA"/>
</dbReference>
<dbReference type="Proteomes" id="UP001372244">
    <property type="component" value="Unassembled WGS sequence"/>
</dbReference>
<protein>
    <submittedName>
        <fullName evidence="1">Uncharacterized protein</fullName>
    </submittedName>
</protein>